<reference evidence="2 3" key="1">
    <citation type="submission" date="2024-04" db="EMBL/GenBank/DDBJ databases">
        <title>Tritrichomonas musculus Genome.</title>
        <authorList>
            <person name="Alves-Ferreira E."/>
            <person name="Grigg M."/>
            <person name="Lorenzi H."/>
            <person name="Galac M."/>
        </authorList>
    </citation>
    <scope>NUCLEOTIDE SEQUENCE [LARGE SCALE GENOMIC DNA]</scope>
    <source>
        <strain evidence="2 3">EAF2021</strain>
    </source>
</reference>
<comment type="caution">
    <text evidence="2">The sequence shown here is derived from an EMBL/GenBank/DDBJ whole genome shotgun (WGS) entry which is preliminary data.</text>
</comment>
<organism evidence="2 3">
    <name type="scientific">Tritrichomonas musculus</name>
    <dbReference type="NCBI Taxonomy" id="1915356"/>
    <lineage>
        <taxon>Eukaryota</taxon>
        <taxon>Metamonada</taxon>
        <taxon>Parabasalia</taxon>
        <taxon>Tritrichomonadida</taxon>
        <taxon>Tritrichomonadidae</taxon>
        <taxon>Tritrichomonas</taxon>
    </lineage>
</organism>
<evidence type="ECO:0000313" key="3">
    <source>
        <dbReference type="Proteomes" id="UP001470230"/>
    </source>
</evidence>
<evidence type="ECO:0008006" key="4">
    <source>
        <dbReference type="Google" id="ProtNLM"/>
    </source>
</evidence>
<name>A0ABR2KAG5_9EUKA</name>
<protein>
    <recommendedName>
        <fullName evidence="4">Ankyrin repeat-containing protein</fullName>
    </recommendedName>
</protein>
<dbReference type="InterPro" id="IPR036770">
    <property type="entry name" value="Ankyrin_rpt-contain_sf"/>
</dbReference>
<keyword evidence="1" id="KW-0472">Membrane</keyword>
<evidence type="ECO:0000256" key="1">
    <source>
        <dbReference type="SAM" id="Phobius"/>
    </source>
</evidence>
<dbReference type="SUPFAM" id="SSF48403">
    <property type="entry name" value="Ankyrin repeat"/>
    <property type="match status" value="1"/>
</dbReference>
<keyword evidence="1" id="KW-0812">Transmembrane</keyword>
<proteinExistence type="predicted"/>
<gene>
    <name evidence="2" type="ORF">M9Y10_039161</name>
</gene>
<keyword evidence="1" id="KW-1133">Transmembrane helix</keyword>
<accession>A0ABR2KAG5</accession>
<sequence length="331" mass="37896">MEYAQYAINDDDGFYLSLIPTIDDLLILGLTFIVEKEFQRYHDMTLIQYSIAKRKPKALKAMLQKSASCKIPFNEIILPHTSNTCVNLFKLAIIFGTSGPYYDTNDTRCLEILIHFAQEANQYYQGNEYHFDINFVSQNSEPPLITAIRLRNEDAIALLLNNGADLFHRIKSDDANENNYEFIYSNMPIITLFKLYDNRFRLEDLLNLLLRERKNDIIQECLKIVINRKKLVDFLDDINLSDVREYLIYHSVIVQPSISTFSIPQEDSNENVSSSHKQENVVVPSVANPSVVIPQRCLCGNGIVVGYCHMCKKGLCAECLNLDPSSHGCTF</sequence>
<keyword evidence="3" id="KW-1185">Reference proteome</keyword>
<dbReference type="EMBL" id="JAPFFF010000006">
    <property type="protein sequence ID" value="KAK8888100.1"/>
    <property type="molecule type" value="Genomic_DNA"/>
</dbReference>
<evidence type="ECO:0000313" key="2">
    <source>
        <dbReference type="EMBL" id="KAK8888100.1"/>
    </source>
</evidence>
<dbReference type="Gene3D" id="1.25.40.20">
    <property type="entry name" value="Ankyrin repeat-containing domain"/>
    <property type="match status" value="1"/>
</dbReference>
<dbReference type="Proteomes" id="UP001470230">
    <property type="component" value="Unassembled WGS sequence"/>
</dbReference>
<feature type="transmembrane region" description="Helical" evidence="1">
    <location>
        <begin position="14"/>
        <end position="34"/>
    </location>
</feature>